<gene>
    <name evidence="2" type="ORF">HDA36_000300</name>
</gene>
<dbReference type="CDD" id="cd13585">
    <property type="entry name" value="PBP2_TMBP_like"/>
    <property type="match status" value="1"/>
</dbReference>
<dbReference type="EMBL" id="JACHDB010000001">
    <property type="protein sequence ID" value="MBB5430216.1"/>
    <property type="molecule type" value="Genomic_DNA"/>
</dbReference>
<dbReference type="PANTHER" id="PTHR43649">
    <property type="entry name" value="ARABINOSE-BINDING PROTEIN-RELATED"/>
    <property type="match status" value="1"/>
</dbReference>
<dbReference type="AlphaFoldDB" id="A0A7W8QH18"/>
<evidence type="ECO:0000313" key="2">
    <source>
        <dbReference type="EMBL" id="MBB5430216.1"/>
    </source>
</evidence>
<dbReference type="SUPFAM" id="SSF53850">
    <property type="entry name" value="Periplasmic binding protein-like II"/>
    <property type="match status" value="1"/>
</dbReference>
<dbReference type="Pfam" id="PF01547">
    <property type="entry name" value="SBP_bac_1"/>
    <property type="match status" value="1"/>
</dbReference>
<reference evidence="2 3" key="1">
    <citation type="submission" date="2020-08" db="EMBL/GenBank/DDBJ databases">
        <title>Sequencing the genomes of 1000 actinobacteria strains.</title>
        <authorList>
            <person name="Klenk H.-P."/>
        </authorList>
    </citation>
    <scope>NUCLEOTIDE SEQUENCE [LARGE SCALE GENOMIC DNA]</scope>
    <source>
        <strain evidence="2 3">DSM 44551</strain>
    </source>
</reference>
<dbReference type="InterPro" id="IPR050490">
    <property type="entry name" value="Bact_solute-bd_prot1"/>
</dbReference>
<keyword evidence="3" id="KW-1185">Reference proteome</keyword>
<dbReference type="Proteomes" id="UP000572635">
    <property type="component" value="Unassembled WGS sequence"/>
</dbReference>
<dbReference type="Gene3D" id="3.40.190.10">
    <property type="entry name" value="Periplasmic binding protein-like II"/>
    <property type="match status" value="1"/>
</dbReference>
<protein>
    <submittedName>
        <fullName evidence="2">ABC-type glycerol-3-phosphate transport system substrate-binding protein</fullName>
    </submittedName>
</protein>
<dbReference type="RefSeq" id="WP_184387927.1">
    <property type="nucleotide sequence ID" value="NZ_BAAAJD010000070.1"/>
</dbReference>
<comment type="caution">
    <text evidence="2">The sequence shown here is derived from an EMBL/GenBank/DDBJ whole genome shotgun (WGS) entry which is preliminary data.</text>
</comment>
<sequence>MRRTTLTLPAAALSGTLLLTACGSGAEDGGEATLRFLSLAWQKQSVEANKRLVEEWNEANPDVRVEYVQGSWDNVNDQLTTGFEAGDPPDIIHNDSPALADFASRGYLADLTDLLPGDVKEDIRPAAWESATYQGQIVGAPFLQESQVFIADRELLEKAGVRIPTPDKPWTWDEFAEASRELTDGDTYGVGWPLGNSVNRVLNLSLNYGGTFFEVDEEGNATAEVGAAEREVLERIHDQIYVDETASPKTIGMAGSDLLPGFFAGDYAMVQAGVFARQQVEEQAPDDFEWVLIPPLVGETAEQGATSQTLSVAAQSTDPEAAAEFVAYFVGAQNQVDLALGDWLLPTSKEAASAPELNTEEHGWDVASASADDLVMAPYLQVNGYDEWKNRVAQAALDEYFNDQIDIDELSERLESEGNEVLERYNY</sequence>
<feature type="signal peptide" evidence="1">
    <location>
        <begin position="1"/>
        <end position="26"/>
    </location>
</feature>
<evidence type="ECO:0000313" key="3">
    <source>
        <dbReference type="Proteomes" id="UP000572635"/>
    </source>
</evidence>
<organism evidence="2 3">
    <name type="scientific">Nocardiopsis composta</name>
    <dbReference type="NCBI Taxonomy" id="157465"/>
    <lineage>
        <taxon>Bacteria</taxon>
        <taxon>Bacillati</taxon>
        <taxon>Actinomycetota</taxon>
        <taxon>Actinomycetes</taxon>
        <taxon>Streptosporangiales</taxon>
        <taxon>Nocardiopsidaceae</taxon>
        <taxon>Nocardiopsis</taxon>
    </lineage>
</organism>
<dbReference type="PROSITE" id="PS51257">
    <property type="entry name" value="PROKAR_LIPOPROTEIN"/>
    <property type="match status" value="1"/>
</dbReference>
<name>A0A7W8QH18_9ACTN</name>
<dbReference type="PANTHER" id="PTHR43649:SF30">
    <property type="entry name" value="ABC TRANSPORTER SUBSTRATE-BINDING PROTEIN"/>
    <property type="match status" value="1"/>
</dbReference>
<accession>A0A7W8QH18</accession>
<evidence type="ECO:0000256" key="1">
    <source>
        <dbReference type="SAM" id="SignalP"/>
    </source>
</evidence>
<dbReference type="InterPro" id="IPR006059">
    <property type="entry name" value="SBP"/>
</dbReference>
<feature type="chain" id="PRO_5031445332" evidence="1">
    <location>
        <begin position="27"/>
        <end position="427"/>
    </location>
</feature>
<proteinExistence type="predicted"/>
<keyword evidence="1" id="KW-0732">Signal</keyword>